<sequence>MPPVSHLPDDVTNYVFLLRRVEEVPFKYCHVHCPPITTSRSPVTVCPLRDLRHPVHHVDLITTRVTVGPVTTTTKAPTGHQRQA</sequence>
<organism evidence="1">
    <name type="scientific">Aphanomyces astaci</name>
    <name type="common">Crayfish plague agent</name>
    <dbReference type="NCBI Taxonomy" id="112090"/>
    <lineage>
        <taxon>Eukaryota</taxon>
        <taxon>Sar</taxon>
        <taxon>Stramenopiles</taxon>
        <taxon>Oomycota</taxon>
        <taxon>Saprolegniomycetes</taxon>
        <taxon>Saprolegniales</taxon>
        <taxon>Verrucalvaceae</taxon>
        <taxon>Aphanomyces</taxon>
    </lineage>
</organism>
<evidence type="ECO:0000313" key="1">
    <source>
        <dbReference type="EMBL" id="ETV71852.1"/>
    </source>
</evidence>
<name>W4FWH9_APHAT</name>
<gene>
    <name evidence="1" type="ORF">H257_12987</name>
</gene>
<protein>
    <submittedName>
        <fullName evidence="1">Uncharacterized protein</fullName>
    </submittedName>
</protein>
<dbReference type="GeneID" id="20814983"/>
<accession>W4FWH9</accession>
<dbReference type="EMBL" id="KI913157">
    <property type="protein sequence ID" value="ETV71852.1"/>
    <property type="molecule type" value="Genomic_DNA"/>
</dbReference>
<dbReference type="RefSeq" id="XP_009838701.1">
    <property type="nucleotide sequence ID" value="XM_009840399.1"/>
</dbReference>
<dbReference type="VEuPathDB" id="FungiDB:H257_12987"/>
<reference evidence="1" key="1">
    <citation type="submission" date="2013-12" db="EMBL/GenBank/DDBJ databases">
        <title>The Genome Sequence of Aphanomyces astaci APO3.</title>
        <authorList>
            <consortium name="The Broad Institute Genomics Platform"/>
            <person name="Russ C."/>
            <person name="Tyler B."/>
            <person name="van West P."/>
            <person name="Dieguez-Uribeondo J."/>
            <person name="Young S.K."/>
            <person name="Zeng Q."/>
            <person name="Gargeya S."/>
            <person name="Fitzgerald M."/>
            <person name="Abouelleil A."/>
            <person name="Alvarado L."/>
            <person name="Chapman S.B."/>
            <person name="Gainer-Dewar J."/>
            <person name="Goldberg J."/>
            <person name="Griggs A."/>
            <person name="Gujja S."/>
            <person name="Hansen M."/>
            <person name="Howarth C."/>
            <person name="Imamovic A."/>
            <person name="Ireland A."/>
            <person name="Larimer J."/>
            <person name="McCowan C."/>
            <person name="Murphy C."/>
            <person name="Pearson M."/>
            <person name="Poon T.W."/>
            <person name="Priest M."/>
            <person name="Roberts A."/>
            <person name="Saif S."/>
            <person name="Shea T."/>
            <person name="Sykes S."/>
            <person name="Wortman J."/>
            <person name="Nusbaum C."/>
            <person name="Birren B."/>
        </authorList>
    </citation>
    <scope>NUCLEOTIDE SEQUENCE [LARGE SCALE GENOMIC DNA]</scope>
    <source>
        <strain evidence="1">APO3</strain>
    </source>
</reference>
<proteinExistence type="predicted"/>
<dbReference type="AlphaFoldDB" id="W4FWH9"/>